<proteinExistence type="predicted"/>
<dbReference type="RefSeq" id="WP_311950159.1">
    <property type="nucleotide sequence ID" value="NZ_JAVLVU010000001.1"/>
</dbReference>
<feature type="transmembrane region" description="Helical" evidence="1">
    <location>
        <begin position="265"/>
        <end position="286"/>
    </location>
</feature>
<feature type="transmembrane region" description="Helical" evidence="1">
    <location>
        <begin position="391"/>
        <end position="409"/>
    </location>
</feature>
<feature type="transmembrane region" description="Helical" evidence="1">
    <location>
        <begin position="444"/>
        <end position="465"/>
    </location>
</feature>
<feature type="transmembrane region" description="Helical" evidence="1">
    <location>
        <begin position="471"/>
        <end position="490"/>
    </location>
</feature>
<comment type="caution">
    <text evidence="2">The sequence shown here is derived from an EMBL/GenBank/DDBJ whole genome shotgun (WGS) entry which is preliminary data.</text>
</comment>
<feature type="transmembrane region" description="Helical" evidence="1">
    <location>
        <begin position="535"/>
        <end position="555"/>
    </location>
</feature>
<dbReference type="Proteomes" id="UP001258315">
    <property type="component" value="Unassembled WGS sequence"/>
</dbReference>
<feature type="transmembrane region" description="Helical" evidence="1">
    <location>
        <begin position="91"/>
        <end position="114"/>
    </location>
</feature>
<dbReference type="EMBL" id="JAVLVU010000001">
    <property type="protein sequence ID" value="MDT3403294.1"/>
    <property type="molecule type" value="Genomic_DNA"/>
</dbReference>
<evidence type="ECO:0000256" key="1">
    <source>
        <dbReference type="SAM" id="Phobius"/>
    </source>
</evidence>
<feature type="transmembrane region" description="Helical" evidence="1">
    <location>
        <begin position="203"/>
        <end position="222"/>
    </location>
</feature>
<feature type="transmembrane region" description="Helical" evidence="1">
    <location>
        <begin position="59"/>
        <end position="79"/>
    </location>
</feature>
<feature type="transmembrane region" description="Helical" evidence="1">
    <location>
        <begin position="357"/>
        <end position="375"/>
    </location>
</feature>
<protein>
    <submittedName>
        <fullName evidence="2">ABC-2 type transport system permease protein</fullName>
    </submittedName>
</protein>
<feature type="transmembrane region" description="Helical" evidence="1">
    <location>
        <begin position="510"/>
        <end position="529"/>
    </location>
</feature>
<keyword evidence="1" id="KW-0472">Membrane</keyword>
<keyword evidence="1" id="KW-0812">Transmembrane</keyword>
<evidence type="ECO:0000313" key="3">
    <source>
        <dbReference type="Proteomes" id="UP001258315"/>
    </source>
</evidence>
<gene>
    <name evidence="2" type="ORF">QE417_002366</name>
</gene>
<name>A0ABU3GU40_9SPHI</name>
<feature type="transmembrane region" description="Helical" evidence="1">
    <location>
        <begin position="135"/>
        <end position="157"/>
    </location>
</feature>
<keyword evidence="1" id="KW-1133">Transmembrane helix</keyword>
<reference evidence="3" key="1">
    <citation type="submission" date="2023-07" db="EMBL/GenBank/DDBJ databases">
        <title>Functional and genomic diversity of the sorghum phyllosphere microbiome.</title>
        <authorList>
            <person name="Shade A."/>
        </authorList>
    </citation>
    <scope>NUCLEOTIDE SEQUENCE [LARGE SCALE GENOMIC DNA]</scope>
    <source>
        <strain evidence="3">SORGH_AS_0422</strain>
    </source>
</reference>
<sequence>MNKILLKMVNPLMPLLQKTGVDTYQLHHILRVKLLMDDRRPNNAFGQARKSAEPGKTTNPWLVSFFTALMGLFLGLFLFMFDIPFIGQTIYFSMFMVLISLTLITDFTNVLFDVREQFILLPRPINDRTLAVARIMHISIYVFRLAFLQGLAGIIIVGFTDGLLAAPLFVLQLILATFLSILFVNIVYLLLMRSVTPQRFKDIISYFQIAFSVAIFAAYQILPRLINDTVLAKIQLLSHWWAYLLPPVWITALNEVLIHPGRSNIFTSLMAIAGITLPIVGLWFVARVLAPGFNRRLAAVSTSDSSSNAPAASGTVKKKSTSGFVNKLANLVARNPVENAGFRITWILAARIREFKIKVYPAFGYVPVYFVYFLLNGKGSMDSRVEDIQNGFSYIGLIYMSTFVLSSVLQHISYSEKFKPAWVYYALPITKPGKILAGMYKAVITLYYLPYCAVLSIISIVVWGPKVINDVILATIIGMIYGILMALFMVKGLPFSRPVLLKQSGGRVIISLLIMAFIGAIGFGHYMLVKMGWDTAVTILIIPAALLYFLMMHYYKRQSWDSIELEEF</sequence>
<evidence type="ECO:0000313" key="2">
    <source>
        <dbReference type="EMBL" id="MDT3403294.1"/>
    </source>
</evidence>
<keyword evidence="3" id="KW-1185">Reference proteome</keyword>
<feature type="transmembrane region" description="Helical" evidence="1">
    <location>
        <begin position="169"/>
        <end position="191"/>
    </location>
</feature>
<accession>A0ABU3GU40</accession>
<organism evidence="2 3">
    <name type="scientific">Mucilaginibacter terrae</name>
    <dbReference type="NCBI Taxonomy" id="1955052"/>
    <lineage>
        <taxon>Bacteria</taxon>
        <taxon>Pseudomonadati</taxon>
        <taxon>Bacteroidota</taxon>
        <taxon>Sphingobacteriia</taxon>
        <taxon>Sphingobacteriales</taxon>
        <taxon>Sphingobacteriaceae</taxon>
        <taxon>Mucilaginibacter</taxon>
    </lineage>
</organism>